<feature type="compositionally biased region" description="Basic and acidic residues" evidence="2">
    <location>
        <begin position="74"/>
        <end position="93"/>
    </location>
</feature>
<dbReference type="Pfam" id="PF00400">
    <property type="entry name" value="WD40"/>
    <property type="match status" value="1"/>
</dbReference>
<dbReference type="EMBL" id="JATAAI010000021">
    <property type="protein sequence ID" value="KAK1738368.1"/>
    <property type="molecule type" value="Genomic_DNA"/>
</dbReference>
<feature type="compositionally biased region" description="Polar residues" evidence="2">
    <location>
        <begin position="37"/>
        <end position="47"/>
    </location>
</feature>
<reference evidence="4" key="1">
    <citation type="submission" date="2023-06" db="EMBL/GenBank/DDBJ databases">
        <title>Survivors Of The Sea: Transcriptome response of Skeletonema marinoi to long-term dormancy.</title>
        <authorList>
            <person name="Pinder M.I.M."/>
            <person name="Kourtchenko O."/>
            <person name="Robertson E.K."/>
            <person name="Larsson T."/>
            <person name="Maumus F."/>
            <person name="Osuna-Cruz C.M."/>
            <person name="Vancaester E."/>
            <person name="Stenow R."/>
            <person name="Vandepoele K."/>
            <person name="Ploug H."/>
            <person name="Bruchert V."/>
            <person name="Godhe A."/>
            <person name="Topel M."/>
        </authorList>
    </citation>
    <scope>NUCLEOTIDE SEQUENCE</scope>
    <source>
        <strain evidence="4">R05AC</strain>
    </source>
</reference>
<dbReference type="Proteomes" id="UP001224775">
    <property type="component" value="Unassembled WGS sequence"/>
</dbReference>
<evidence type="ECO:0000313" key="5">
    <source>
        <dbReference type="Proteomes" id="UP001224775"/>
    </source>
</evidence>
<feature type="region of interest" description="Disordered" evidence="2">
    <location>
        <begin position="169"/>
        <end position="199"/>
    </location>
</feature>
<keyword evidence="1" id="KW-0853">WD repeat</keyword>
<sequence length="731" mass="79503">MINTALFALLPLLGYHQSPIGQTEAFVSPCPIQRSGRLSSLQYGPSKSSDDDLFGNKNMTYSARNDTAPNDFNNKVDIHYSRSKKFPDRKKESTSVNASPRGIHYSRSNNFPDRQKGKLSANDNAERLSTFSFSSNAAPKKQDAKKKVQRSKQSVREFLSSSLSSIKGKIRKARTSEDVDDNKTTSTDDSTSWNEDASPLDVSSAFSETALDENSHLDPLCDIDDEDCHSFSTLDPEYNSLASPSLYDAQDGLDFQALLPTTYLHSDSFLEADLRRRSESIISERVYDNWMSAHCPTTFVSVGQDWVRRVDMETFPIAVCGGARGGVYVVNLEEKKVIAKVDEVHNVQVDQGGANPSKVNTNIEMAKQAMEKLYGKIDGGGVVSVAISGDLVASAGREGGVKLWRIERPQPLAPVKSQEEGEGRGLEPDSALGKLSQLAGNAAKGKNSDRSEFKNINDAVEGKLIPLGNLKGLDKTIVTCLKFDSKQRLWAAAYDGTTRTYDASKCYDSNFRISSQKPVFRADYTDSVLDMDLCEELNVGACATADGGVALFSIKDGQFFCGIILSEVAARSVLILKKQNGSYAVLCGRSDGAIHHIPLNVDLEANRVDQDNPFDVSESTDTALAPKHTGPVVSLASQNEGTTEGLFCSGGQDGTVRVWTSNDHDSGSRGTDVVNSEQQRPAAKCIYALTGYKLWLGSICTDGRRIVSDGGENSLIVRDFSREKGNGKASL</sequence>
<evidence type="ECO:0000256" key="3">
    <source>
        <dbReference type="SAM" id="SignalP"/>
    </source>
</evidence>
<feature type="compositionally biased region" description="Polar residues" evidence="2">
    <location>
        <begin position="121"/>
        <end position="137"/>
    </location>
</feature>
<evidence type="ECO:0000313" key="4">
    <source>
        <dbReference type="EMBL" id="KAK1738368.1"/>
    </source>
</evidence>
<dbReference type="InterPro" id="IPR036322">
    <property type="entry name" value="WD40_repeat_dom_sf"/>
</dbReference>
<dbReference type="PROSITE" id="PS50082">
    <property type="entry name" value="WD_REPEATS_2"/>
    <property type="match status" value="1"/>
</dbReference>
<feature type="compositionally biased region" description="Basic and acidic residues" evidence="2">
    <location>
        <begin position="417"/>
        <end position="427"/>
    </location>
</feature>
<dbReference type="SMART" id="SM00320">
    <property type="entry name" value="WD40"/>
    <property type="match status" value="4"/>
</dbReference>
<evidence type="ECO:0000256" key="2">
    <source>
        <dbReference type="SAM" id="MobiDB-lite"/>
    </source>
</evidence>
<dbReference type="PANTHER" id="PTHR19855:SF11">
    <property type="entry name" value="RIBOSOME BIOGENESIS PROTEIN WDR12"/>
    <property type="match status" value="1"/>
</dbReference>
<organism evidence="4 5">
    <name type="scientific">Skeletonema marinoi</name>
    <dbReference type="NCBI Taxonomy" id="267567"/>
    <lineage>
        <taxon>Eukaryota</taxon>
        <taxon>Sar</taxon>
        <taxon>Stramenopiles</taxon>
        <taxon>Ochrophyta</taxon>
        <taxon>Bacillariophyta</taxon>
        <taxon>Coscinodiscophyceae</taxon>
        <taxon>Thalassiosirophycidae</taxon>
        <taxon>Thalassiosirales</taxon>
        <taxon>Skeletonemataceae</taxon>
        <taxon>Skeletonema</taxon>
        <taxon>Skeletonema marinoi-dohrnii complex</taxon>
    </lineage>
</organism>
<feature type="region of interest" description="Disordered" evidence="2">
    <location>
        <begin position="412"/>
        <end position="431"/>
    </location>
</feature>
<dbReference type="SUPFAM" id="SSF50978">
    <property type="entry name" value="WD40 repeat-like"/>
    <property type="match status" value="1"/>
</dbReference>
<dbReference type="AlphaFoldDB" id="A0AAD8Y2K0"/>
<proteinExistence type="predicted"/>
<accession>A0AAD8Y2K0</accession>
<feature type="compositionally biased region" description="Basic and acidic residues" evidence="2">
    <location>
        <begin position="174"/>
        <end position="183"/>
    </location>
</feature>
<comment type="caution">
    <text evidence="4">The sequence shown here is derived from an EMBL/GenBank/DDBJ whole genome shotgun (WGS) entry which is preliminary data.</text>
</comment>
<name>A0AAD8Y2K0_9STRA</name>
<keyword evidence="3" id="KW-0732">Signal</keyword>
<dbReference type="Gene3D" id="2.130.10.10">
    <property type="entry name" value="YVTN repeat-like/Quinoprotein amine dehydrogenase"/>
    <property type="match status" value="2"/>
</dbReference>
<feature type="region of interest" description="Disordered" evidence="2">
    <location>
        <begin position="37"/>
        <end position="156"/>
    </location>
</feature>
<dbReference type="InterPro" id="IPR001680">
    <property type="entry name" value="WD40_rpt"/>
</dbReference>
<evidence type="ECO:0000256" key="1">
    <source>
        <dbReference type="PROSITE-ProRule" id="PRU00221"/>
    </source>
</evidence>
<feature type="compositionally biased region" description="Polar residues" evidence="2">
    <location>
        <begin position="57"/>
        <end position="73"/>
    </location>
</feature>
<evidence type="ECO:0008006" key="6">
    <source>
        <dbReference type="Google" id="ProtNLM"/>
    </source>
</evidence>
<dbReference type="InterPro" id="IPR015943">
    <property type="entry name" value="WD40/YVTN_repeat-like_dom_sf"/>
</dbReference>
<dbReference type="GO" id="GO:0005634">
    <property type="term" value="C:nucleus"/>
    <property type="evidence" value="ECO:0007669"/>
    <property type="project" value="TreeGrafter"/>
</dbReference>
<gene>
    <name evidence="4" type="ORF">QTG54_011037</name>
</gene>
<feature type="chain" id="PRO_5042095067" description="Anaphase-promoting complex subunit 4 WD40 domain-containing protein" evidence="3">
    <location>
        <begin position="26"/>
        <end position="731"/>
    </location>
</feature>
<keyword evidence="5" id="KW-1185">Reference proteome</keyword>
<feature type="signal peptide" evidence="3">
    <location>
        <begin position="1"/>
        <end position="25"/>
    </location>
</feature>
<feature type="repeat" description="WD" evidence="1">
    <location>
        <begin position="625"/>
        <end position="659"/>
    </location>
</feature>
<dbReference type="PANTHER" id="PTHR19855">
    <property type="entry name" value="WD40 REPEAT PROTEIN 12, 37"/>
    <property type="match status" value="1"/>
</dbReference>
<protein>
    <recommendedName>
        <fullName evidence="6">Anaphase-promoting complex subunit 4 WD40 domain-containing protein</fullName>
    </recommendedName>
</protein>